<feature type="non-terminal residue" evidence="1">
    <location>
        <position position="79"/>
    </location>
</feature>
<accession>A0ACC3CT49</accession>
<comment type="caution">
    <text evidence="1">The sequence shown here is derived from an EMBL/GenBank/DDBJ whole genome shotgun (WGS) entry which is preliminary data.</text>
</comment>
<gene>
    <name evidence="1" type="ORF">LTS18_001877</name>
</gene>
<organism evidence="1 2">
    <name type="scientific">Coniosporium uncinatum</name>
    <dbReference type="NCBI Taxonomy" id="93489"/>
    <lineage>
        <taxon>Eukaryota</taxon>
        <taxon>Fungi</taxon>
        <taxon>Dikarya</taxon>
        <taxon>Ascomycota</taxon>
        <taxon>Pezizomycotina</taxon>
        <taxon>Dothideomycetes</taxon>
        <taxon>Dothideomycetes incertae sedis</taxon>
        <taxon>Coniosporium</taxon>
    </lineage>
</organism>
<reference evidence="1" key="1">
    <citation type="submission" date="2024-09" db="EMBL/GenBank/DDBJ databases">
        <title>Black Yeasts Isolated from many extreme environments.</title>
        <authorList>
            <person name="Coleine C."/>
            <person name="Stajich J.E."/>
            <person name="Selbmann L."/>
        </authorList>
    </citation>
    <scope>NUCLEOTIDE SEQUENCE</scope>
    <source>
        <strain evidence="1">CCFEE 5737</strain>
    </source>
</reference>
<evidence type="ECO:0000313" key="2">
    <source>
        <dbReference type="Proteomes" id="UP001186974"/>
    </source>
</evidence>
<proteinExistence type="predicted"/>
<name>A0ACC3CT49_9PEZI</name>
<feature type="non-terminal residue" evidence="1">
    <location>
        <position position="1"/>
    </location>
</feature>
<dbReference type="Proteomes" id="UP001186974">
    <property type="component" value="Unassembled WGS sequence"/>
</dbReference>
<dbReference type="EMBL" id="JAWDJW010012268">
    <property type="protein sequence ID" value="KAK3044212.1"/>
    <property type="molecule type" value="Genomic_DNA"/>
</dbReference>
<protein>
    <submittedName>
        <fullName evidence="1">Uncharacterized protein</fullName>
    </submittedName>
</protein>
<sequence>LAHCSYPPLRLILGTYAVESIRDRLRSIIEEIEDWKYLSFPQTEEEARAQEELEKKERERVEEAEREQEEEDRLMDEVA</sequence>
<evidence type="ECO:0000313" key="1">
    <source>
        <dbReference type="EMBL" id="KAK3044212.1"/>
    </source>
</evidence>
<keyword evidence="2" id="KW-1185">Reference proteome</keyword>